<gene>
    <name evidence="1" type="ORF">FLSS-5_0031</name>
</gene>
<dbReference type="InterPro" id="IPR023214">
    <property type="entry name" value="HAD_sf"/>
</dbReference>
<dbReference type="Gene3D" id="1.10.150.240">
    <property type="entry name" value="Putative phosphatase, domain 2"/>
    <property type="match status" value="1"/>
</dbReference>
<dbReference type="Pfam" id="PF13419">
    <property type="entry name" value="HAD_2"/>
    <property type="match status" value="1"/>
</dbReference>
<dbReference type="InterPro" id="IPR023198">
    <property type="entry name" value="PGP-like_dom2"/>
</dbReference>
<dbReference type="Gene3D" id="3.40.50.1000">
    <property type="entry name" value="HAD superfamily/HAD-like"/>
    <property type="match status" value="1"/>
</dbReference>
<dbReference type="PANTHER" id="PTHR43434">
    <property type="entry name" value="PHOSPHOGLYCOLATE PHOSPHATASE"/>
    <property type="match status" value="1"/>
</dbReference>
<name>M1PPC6_9ZZZZ</name>
<proteinExistence type="predicted"/>
<dbReference type="EMBL" id="JX684077">
    <property type="protein sequence ID" value="AGF92940.1"/>
    <property type="molecule type" value="Genomic_DNA"/>
</dbReference>
<organism evidence="1">
    <name type="scientific">uncultured organism</name>
    <dbReference type="NCBI Taxonomy" id="155900"/>
    <lineage>
        <taxon>unclassified sequences</taxon>
        <taxon>environmental samples</taxon>
    </lineage>
</organism>
<dbReference type="NCBIfam" id="TIGR01549">
    <property type="entry name" value="HAD-SF-IA-v1"/>
    <property type="match status" value="1"/>
</dbReference>
<dbReference type="InterPro" id="IPR036412">
    <property type="entry name" value="HAD-like_sf"/>
</dbReference>
<dbReference type="InterPro" id="IPR006439">
    <property type="entry name" value="HAD-SF_hydro_IA"/>
</dbReference>
<evidence type="ECO:0000313" key="1">
    <source>
        <dbReference type="EMBL" id="AGF92940.1"/>
    </source>
</evidence>
<dbReference type="SFLD" id="SFLDS00003">
    <property type="entry name" value="Haloacid_Dehalogenase"/>
    <property type="match status" value="1"/>
</dbReference>
<reference evidence="1" key="1">
    <citation type="journal article" date="2013" name="Syst. Appl. Microbiol.">
        <title>New insights into the archaeal diversity of a hypersaline microbial mat obtained by a metagenomic approach.</title>
        <authorList>
            <person name="Lopez-Lopez A."/>
            <person name="Richter M."/>
            <person name="Pena A."/>
            <person name="Tamames J."/>
            <person name="Rossello-Mora R."/>
        </authorList>
    </citation>
    <scope>NUCLEOTIDE SEQUENCE</scope>
</reference>
<dbReference type="AlphaFoldDB" id="M1PPC6"/>
<dbReference type="InterPro" id="IPR050155">
    <property type="entry name" value="HAD-like_hydrolase_sf"/>
</dbReference>
<dbReference type="GO" id="GO:0006281">
    <property type="term" value="P:DNA repair"/>
    <property type="evidence" value="ECO:0007669"/>
    <property type="project" value="TreeGrafter"/>
</dbReference>
<dbReference type="SUPFAM" id="SSF56784">
    <property type="entry name" value="HAD-like"/>
    <property type="match status" value="1"/>
</dbReference>
<keyword evidence="1" id="KW-0378">Hydrolase</keyword>
<dbReference type="PANTHER" id="PTHR43434:SF1">
    <property type="entry name" value="PHOSPHOGLYCOLATE PHOSPHATASE"/>
    <property type="match status" value="1"/>
</dbReference>
<dbReference type="GO" id="GO:0008967">
    <property type="term" value="F:phosphoglycolate phosphatase activity"/>
    <property type="evidence" value="ECO:0007669"/>
    <property type="project" value="TreeGrafter"/>
</dbReference>
<dbReference type="SFLD" id="SFLDG01129">
    <property type="entry name" value="C1.5:_HAD__Beta-PGM__Phosphata"/>
    <property type="match status" value="1"/>
</dbReference>
<dbReference type="InterPro" id="IPR041492">
    <property type="entry name" value="HAD_2"/>
</dbReference>
<accession>M1PPC6</accession>
<protein>
    <submittedName>
        <fullName evidence="1">HAD-superfamily hydrolase, subfamily IA, variant 1</fullName>
    </submittedName>
</protein>
<sequence>MKDKDKYVIFDLDGVLLDSESDLEWLNRALKRALEELGVPPTENNLGKLYPGGLDEFEESVREFPGTPEEIWRVRDRHYVAEKVSMIQKGQLKPFSDVSYLERLKPEYSLAVISNSPAEVVDLFLKNYDLVDLFTAWIGRGSKLEDLKKIKPNPYFFEEIKRKLGEGQYWYVGDRESDAEFAEKAGIDFLYLTRNEEGFHDLKELVDYLS</sequence>